<keyword evidence="5" id="KW-0808">Transferase</keyword>
<gene>
    <name evidence="8" type="ORF">VHEMI09668</name>
</gene>
<evidence type="ECO:0000256" key="5">
    <source>
        <dbReference type="ARBA" id="ARBA00022679"/>
    </source>
</evidence>
<dbReference type="OrthoDB" id="6752799at2759"/>
<feature type="domain" description="Aminotransferase class I/classII large" evidence="7">
    <location>
        <begin position="31"/>
        <end position="403"/>
    </location>
</feature>
<keyword evidence="6" id="KW-0663">Pyridoxal phosphate</keyword>
<evidence type="ECO:0000256" key="2">
    <source>
        <dbReference type="ARBA" id="ARBA00007441"/>
    </source>
</evidence>
<evidence type="ECO:0000259" key="7">
    <source>
        <dbReference type="Pfam" id="PF00155"/>
    </source>
</evidence>
<dbReference type="PANTHER" id="PTHR11879:SF22">
    <property type="entry name" value="ASPARTATE AMINOTRANSFERASE, MITOCHONDRIAL"/>
    <property type="match status" value="1"/>
</dbReference>
<dbReference type="InterPro" id="IPR015424">
    <property type="entry name" value="PyrdxlP-dep_Trfase"/>
</dbReference>
<evidence type="ECO:0000256" key="4">
    <source>
        <dbReference type="ARBA" id="ARBA00022576"/>
    </source>
</evidence>
<keyword evidence="4" id="KW-0032">Aminotransferase</keyword>
<accession>A0A0A1TRY2</accession>
<dbReference type="AlphaFoldDB" id="A0A0A1TRY2"/>
<sequence>MPHPFANIPVGKLESLNALQAQFTADTRPEKADLMCGVYQTEQGTPYVFPSVKLARQMMSDDPEWEHEYPSSHLGEAAFRDLILRSYKNANIYICFFMYRLASMQSLGASGACHMGAKFLRLHYEPYKANTKAKIYIPAESWANHVNVFQYVGFEVETIPYYNAVNHSFDMEAFTAFITDIPDQSIVVLQVCGNNPTGCDPTPQEWQALAQTFKAKSHFAFLDLSYPGFGSGNVYDDCVPIRLFTTLEIPLALAVTYGKSFGLYGERVGHLCLPLPTEELTKRAETHMKLLARAETGAQPRFGAKIIVNILKTPHLKAVWEEDLRGLAIDLHKRRSLLQKTLTKNTTTPDWSFVTDQRGMFLFTSFDAQQITYLREECAVYLQDTGRLSIAGLNSKNIPHVAKSMADAVELHKD</sequence>
<comment type="cofactor">
    <cofactor evidence="1">
        <name>pyridoxal 5'-phosphate</name>
        <dbReference type="ChEBI" id="CHEBI:597326"/>
    </cofactor>
</comment>
<dbReference type="GO" id="GO:0030170">
    <property type="term" value="F:pyridoxal phosphate binding"/>
    <property type="evidence" value="ECO:0007669"/>
    <property type="project" value="InterPro"/>
</dbReference>
<dbReference type="Proteomes" id="UP000039046">
    <property type="component" value="Unassembled WGS sequence"/>
</dbReference>
<keyword evidence="9" id="KW-1185">Reference proteome</keyword>
<dbReference type="EMBL" id="CDHN01000006">
    <property type="protein sequence ID" value="CEJ94117.1"/>
    <property type="molecule type" value="Genomic_DNA"/>
</dbReference>
<evidence type="ECO:0000256" key="6">
    <source>
        <dbReference type="ARBA" id="ARBA00022898"/>
    </source>
</evidence>
<dbReference type="GO" id="GO:0004069">
    <property type="term" value="F:L-aspartate:2-oxoglutarate aminotransferase activity"/>
    <property type="evidence" value="ECO:0007669"/>
    <property type="project" value="UniProtKB-EC"/>
</dbReference>
<proteinExistence type="inferred from homology"/>
<dbReference type="SUPFAM" id="SSF53383">
    <property type="entry name" value="PLP-dependent transferases"/>
    <property type="match status" value="1"/>
</dbReference>
<name>A0A0A1TRY2_9HYPO</name>
<dbReference type="InterPro" id="IPR015422">
    <property type="entry name" value="PyrdxlP-dep_Trfase_small"/>
</dbReference>
<dbReference type="InterPro" id="IPR000796">
    <property type="entry name" value="Asp_trans"/>
</dbReference>
<dbReference type="InterPro" id="IPR015421">
    <property type="entry name" value="PyrdxlP-dep_Trfase_major"/>
</dbReference>
<evidence type="ECO:0000313" key="9">
    <source>
        <dbReference type="Proteomes" id="UP000039046"/>
    </source>
</evidence>
<protein>
    <recommendedName>
        <fullName evidence="7">Aminotransferase class I/classII large domain-containing protein</fullName>
    </recommendedName>
</protein>
<dbReference type="Pfam" id="PF00155">
    <property type="entry name" value="Aminotran_1_2"/>
    <property type="match status" value="1"/>
</dbReference>
<dbReference type="STRING" id="1531966.A0A0A1TRY2"/>
<dbReference type="InterPro" id="IPR004839">
    <property type="entry name" value="Aminotransferase_I/II_large"/>
</dbReference>
<dbReference type="Gene3D" id="3.90.1150.10">
    <property type="entry name" value="Aspartate Aminotransferase, domain 1"/>
    <property type="match status" value="1"/>
</dbReference>
<dbReference type="GO" id="GO:0006520">
    <property type="term" value="P:amino acid metabolic process"/>
    <property type="evidence" value="ECO:0007669"/>
    <property type="project" value="InterPro"/>
</dbReference>
<comment type="similarity">
    <text evidence="2">Belongs to the class-I pyridoxal-phosphate-dependent aminotransferase family.</text>
</comment>
<organism evidence="8 9">
    <name type="scientific">[Torrubiella] hemipterigena</name>
    <dbReference type="NCBI Taxonomy" id="1531966"/>
    <lineage>
        <taxon>Eukaryota</taxon>
        <taxon>Fungi</taxon>
        <taxon>Dikarya</taxon>
        <taxon>Ascomycota</taxon>
        <taxon>Pezizomycotina</taxon>
        <taxon>Sordariomycetes</taxon>
        <taxon>Hypocreomycetidae</taxon>
        <taxon>Hypocreales</taxon>
        <taxon>Clavicipitaceae</taxon>
        <taxon>Clavicipitaceae incertae sedis</taxon>
        <taxon>'Torrubiella' clade</taxon>
    </lineage>
</organism>
<evidence type="ECO:0000256" key="3">
    <source>
        <dbReference type="ARBA" id="ARBA00011738"/>
    </source>
</evidence>
<reference evidence="8 9" key="1">
    <citation type="journal article" date="2015" name="Genome Announc.">
        <title>Draft Genome Sequence and Gene Annotation of the Entomopathogenic Fungus Verticillium hemipterigenum.</title>
        <authorList>
            <person name="Horn F."/>
            <person name="Habel A."/>
            <person name="Scharf D.H."/>
            <person name="Dworschak J."/>
            <person name="Brakhage A.A."/>
            <person name="Guthke R."/>
            <person name="Hertweck C."/>
            <person name="Linde J."/>
        </authorList>
    </citation>
    <scope>NUCLEOTIDE SEQUENCE [LARGE SCALE GENOMIC DNA]</scope>
</reference>
<dbReference type="CDD" id="cd00609">
    <property type="entry name" value="AAT_like"/>
    <property type="match status" value="1"/>
</dbReference>
<dbReference type="PRINTS" id="PR00799">
    <property type="entry name" value="TRANSAMINASE"/>
</dbReference>
<evidence type="ECO:0000256" key="1">
    <source>
        <dbReference type="ARBA" id="ARBA00001933"/>
    </source>
</evidence>
<comment type="subunit">
    <text evidence="3">Homodimer.</text>
</comment>
<dbReference type="Gene3D" id="3.40.640.10">
    <property type="entry name" value="Type I PLP-dependent aspartate aminotransferase-like (Major domain)"/>
    <property type="match status" value="1"/>
</dbReference>
<dbReference type="HOGENOM" id="CLU_032440_1_2_1"/>
<evidence type="ECO:0000313" key="8">
    <source>
        <dbReference type="EMBL" id="CEJ94117.1"/>
    </source>
</evidence>
<dbReference type="PANTHER" id="PTHR11879">
    <property type="entry name" value="ASPARTATE AMINOTRANSFERASE"/>
    <property type="match status" value="1"/>
</dbReference>